<reference evidence="1" key="1">
    <citation type="submission" date="2021-01" db="EMBL/GenBank/DDBJ databases">
        <authorList>
            <consortium name="Genoscope - CEA"/>
            <person name="William W."/>
        </authorList>
    </citation>
    <scope>NUCLEOTIDE SEQUENCE</scope>
</reference>
<sequence>MDKMISKDIHLDKREQTYFSRLKSQNENSKKLDILLEALVLRNQAFLTQNKI</sequence>
<name>A0A8S1YJB2_PAROT</name>
<evidence type="ECO:0000313" key="4">
    <source>
        <dbReference type="Proteomes" id="UP000683925"/>
    </source>
</evidence>
<evidence type="ECO:0000313" key="2">
    <source>
        <dbReference type="EMBL" id="CAD8214898.1"/>
    </source>
</evidence>
<proteinExistence type="predicted"/>
<dbReference type="EMBL" id="CAJJDP010000197">
    <property type="protein sequence ID" value="CAD8214898.1"/>
    <property type="molecule type" value="Genomic_DNA"/>
</dbReference>
<dbReference type="EMBL" id="CAJJDP010000197">
    <property type="protein sequence ID" value="CAD8214896.1"/>
    <property type="molecule type" value="Genomic_DNA"/>
</dbReference>
<dbReference type="EMBL" id="CAJJDP010000226">
    <property type="protein sequence ID" value="CAD8215279.1"/>
    <property type="molecule type" value="Genomic_DNA"/>
</dbReference>
<dbReference type="Proteomes" id="UP000683925">
    <property type="component" value="Unassembled WGS sequence"/>
</dbReference>
<evidence type="ECO:0000313" key="1">
    <source>
        <dbReference type="EMBL" id="CAD8214896.1"/>
    </source>
</evidence>
<dbReference type="AlphaFoldDB" id="A0A8S1YJB2"/>
<evidence type="ECO:0000313" key="3">
    <source>
        <dbReference type="EMBL" id="CAD8215279.1"/>
    </source>
</evidence>
<accession>A0A8S1YJB2</accession>
<comment type="caution">
    <text evidence="1">The sequence shown here is derived from an EMBL/GenBank/DDBJ whole genome shotgun (WGS) entry which is preliminary data.</text>
</comment>
<protein>
    <submittedName>
        <fullName evidence="1">Uncharacterized protein</fullName>
    </submittedName>
</protein>
<gene>
    <name evidence="1" type="ORF">POCTA_138.1.T1930014</name>
    <name evidence="2" type="ORF">POCTA_138.1.T1930015</name>
    <name evidence="3" type="ORF">POCTA_138.1.T2220003</name>
</gene>
<organism evidence="1 4">
    <name type="scientific">Paramecium octaurelia</name>
    <dbReference type="NCBI Taxonomy" id="43137"/>
    <lineage>
        <taxon>Eukaryota</taxon>
        <taxon>Sar</taxon>
        <taxon>Alveolata</taxon>
        <taxon>Ciliophora</taxon>
        <taxon>Intramacronucleata</taxon>
        <taxon>Oligohymenophorea</taxon>
        <taxon>Peniculida</taxon>
        <taxon>Parameciidae</taxon>
        <taxon>Paramecium</taxon>
    </lineage>
</organism>
<keyword evidence="4" id="KW-1185">Reference proteome</keyword>